<reference evidence="14 15" key="1">
    <citation type="journal article" date="2019" name="Nat. Plants">
        <title>Genome sequencing of Musa balbisiana reveals subgenome evolution and function divergence in polyploid bananas.</title>
        <authorList>
            <person name="Yao X."/>
        </authorList>
    </citation>
    <scope>NUCLEOTIDE SEQUENCE [LARGE SCALE GENOMIC DNA]</scope>
    <source>
        <strain evidence="15">cv. DH-PKW</strain>
        <tissue evidence="14">Leaves</tissue>
    </source>
</reference>
<dbReference type="GO" id="GO:0005737">
    <property type="term" value="C:cytoplasm"/>
    <property type="evidence" value="ECO:0007669"/>
    <property type="project" value="UniProtKB-ARBA"/>
</dbReference>
<dbReference type="SMART" id="SM00332">
    <property type="entry name" value="PP2Cc"/>
    <property type="match status" value="1"/>
</dbReference>
<dbReference type="SUPFAM" id="SSF81606">
    <property type="entry name" value="PP2C-like"/>
    <property type="match status" value="1"/>
</dbReference>
<dbReference type="CDD" id="cd00143">
    <property type="entry name" value="PP2Cc"/>
    <property type="match status" value="1"/>
</dbReference>
<keyword evidence="15" id="KW-1185">Reference proteome</keyword>
<evidence type="ECO:0000256" key="2">
    <source>
        <dbReference type="ARBA" id="ARBA00001946"/>
    </source>
</evidence>
<proteinExistence type="inferred from homology"/>
<evidence type="ECO:0000256" key="1">
    <source>
        <dbReference type="ARBA" id="ARBA00001936"/>
    </source>
</evidence>
<comment type="caution">
    <text evidence="14">The sequence shown here is derived from an EMBL/GenBank/DDBJ whole genome shotgun (WGS) entry which is preliminary data.</text>
</comment>
<evidence type="ECO:0000256" key="6">
    <source>
        <dbReference type="ARBA" id="ARBA00022801"/>
    </source>
</evidence>
<dbReference type="STRING" id="52838.A0A4S8JAJ9"/>
<dbReference type="Pfam" id="PF00481">
    <property type="entry name" value="PP2C"/>
    <property type="match status" value="1"/>
</dbReference>
<dbReference type="GO" id="GO:0004722">
    <property type="term" value="F:protein serine/threonine phosphatase activity"/>
    <property type="evidence" value="ECO:0007669"/>
    <property type="project" value="UniProtKB-EC"/>
</dbReference>
<evidence type="ECO:0000256" key="9">
    <source>
        <dbReference type="ARBA" id="ARBA00023211"/>
    </source>
</evidence>
<comment type="catalytic activity">
    <reaction evidence="10">
        <text>O-phospho-L-seryl-[protein] + H2O = L-seryl-[protein] + phosphate</text>
        <dbReference type="Rhea" id="RHEA:20629"/>
        <dbReference type="Rhea" id="RHEA-COMP:9863"/>
        <dbReference type="Rhea" id="RHEA-COMP:11604"/>
        <dbReference type="ChEBI" id="CHEBI:15377"/>
        <dbReference type="ChEBI" id="CHEBI:29999"/>
        <dbReference type="ChEBI" id="CHEBI:43474"/>
        <dbReference type="ChEBI" id="CHEBI:83421"/>
        <dbReference type="EC" id="3.1.3.16"/>
    </reaction>
</comment>
<evidence type="ECO:0000256" key="10">
    <source>
        <dbReference type="ARBA" id="ARBA00047761"/>
    </source>
</evidence>
<dbReference type="Proteomes" id="UP000317650">
    <property type="component" value="Chromosome 3"/>
</dbReference>
<evidence type="ECO:0000256" key="12">
    <source>
        <dbReference type="RuleBase" id="RU003465"/>
    </source>
</evidence>
<dbReference type="AlphaFoldDB" id="A0A4S8JAJ9"/>
<keyword evidence="7" id="KW-0460">Magnesium</keyword>
<dbReference type="GO" id="GO:0046872">
    <property type="term" value="F:metal ion binding"/>
    <property type="evidence" value="ECO:0007669"/>
    <property type="project" value="UniProtKB-KW"/>
</dbReference>
<dbReference type="EMBL" id="PYDT01000006">
    <property type="protein sequence ID" value="THU58289.1"/>
    <property type="molecule type" value="Genomic_DNA"/>
</dbReference>
<dbReference type="PROSITE" id="PS51746">
    <property type="entry name" value="PPM_2"/>
    <property type="match status" value="1"/>
</dbReference>
<dbReference type="FunFam" id="3.60.40.10:FF:000004">
    <property type="entry name" value="Probable protein phosphatase 2C 22"/>
    <property type="match status" value="1"/>
</dbReference>
<name>A0A4S8JAJ9_MUSBA</name>
<dbReference type="InterPro" id="IPR036457">
    <property type="entry name" value="PPM-type-like_dom_sf"/>
</dbReference>
<comment type="similarity">
    <text evidence="3 12">Belongs to the PP2C family.</text>
</comment>
<evidence type="ECO:0000313" key="14">
    <source>
        <dbReference type="EMBL" id="THU58289.1"/>
    </source>
</evidence>
<accession>A0A4S8JAJ9</accession>
<gene>
    <name evidence="14" type="ORF">C4D60_Mb03t12610</name>
</gene>
<organism evidence="14 15">
    <name type="scientific">Musa balbisiana</name>
    <name type="common">Banana</name>
    <dbReference type="NCBI Taxonomy" id="52838"/>
    <lineage>
        <taxon>Eukaryota</taxon>
        <taxon>Viridiplantae</taxon>
        <taxon>Streptophyta</taxon>
        <taxon>Embryophyta</taxon>
        <taxon>Tracheophyta</taxon>
        <taxon>Spermatophyta</taxon>
        <taxon>Magnoliopsida</taxon>
        <taxon>Liliopsida</taxon>
        <taxon>Zingiberales</taxon>
        <taxon>Musaceae</taxon>
        <taxon>Musa</taxon>
    </lineage>
</organism>
<evidence type="ECO:0000313" key="15">
    <source>
        <dbReference type="Proteomes" id="UP000317650"/>
    </source>
</evidence>
<dbReference type="PANTHER" id="PTHR13832">
    <property type="entry name" value="PROTEIN PHOSPHATASE 2C"/>
    <property type="match status" value="1"/>
</dbReference>
<keyword evidence="9" id="KW-0464">Manganese</keyword>
<dbReference type="InterPro" id="IPR000222">
    <property type="entry name" value="PP2C_BS"/>
</dbReference>
<keyword evidence="6 12" id="KW-0378">Hydrolase</keyword>
<keyword evidence="5" id="KW-0479">Metal-binding</keyword>
<feature type="domain" description="PPM-type phosphatase" evidence="13">
    <location>
        <begin position="58"/>
        <end position="324"/>
    </location>
</feature>
<comment type="catalytic activity">
    <reaction evidence="11">
        <text>O-phospho-L-threonyl-[protein] + H2O = L-threonyl-[protein] + phosphate</text>
        <dbReference type="Rhea" id="RHEA:47004"/>
        <dbReference type="Rhea" id="RHEA-COMP:11060"/>
        <dbReference type="Rhea" id="RHEA-COMP:11605"/>
        <dbReference type="ChEBI" id="CHEBI:15377"/>
        <dbReference type="ChEBI" id="CHEBI:30013"/>
        <dbReference type="ChEBI" id="CHEBI:43474"/>
        <dbReference type="ChEBI" id="CHEBI:61977"/>
        <dbReference type="EC" id="3.1.3.16"/>
    </reaction>
</comment>
<evidence type="ECO:0000256" key="11">
    <source>
        <dbReference type="ARBA" id="ARBA00048336"/>
    </source>
</evidence>
<evidence type="ECO:0000256" key="8">
    <source>
        <dbReference type="ARBA" id="ARBA00022912"/>
    </source>
</evidence>
<keyword evidence="8 12" id="KW-0904">Protein phosphatase</keyword>
<evidence type="ECO:0000256" key="4">
    <source>
        <dbReference type="ARBA" id="ARBA00013081"/>
    </source>
</evidence>
<dbReference type="Gene3D" id="3.60.40.10">
    <property type="entry name" value="PPM-type phosphatase domain"/>
    <property type="match status" value="1"/>
</dbReference>
<evidence type="ECO:0000256" key="5">
    <source>
        <dbReference type="ARBA" id="ARBA00022723"/>
    </source>
</evidence>
<evidence type="ECO:0000256" key="3">
    <source>
        <dbReference type="ARBA" id="ARBA00006702"/>
    </source>
</evidence>
<dbReference type="EC" id="3.1.3.16" evidence="4"/>
<dbReference type="PROSITE" id="PS01032">
    <property type="entry name" value="PPM_1"/>
    <property type="match status" value="1"/>
</dbReference>
<evidence type="ECO:0000259" key="13">
    <source>
        <dbReference type="PROSITE" id="PS51746"/>
    </source>
</evidence>
<evidence type="ECO:0000256" key="7">
    <source>
        <dbReference type="ARBA" id="ARBA00022842"/>
    </source>
</evidence>
<protein>
    <recommendedName>
        <fullName evidence="4">protein-serine/threonine phosphatase</fullName>
        <ecNumber evidence="4">3.1.3.16</ecNumber>
    </recommendedName>
</protein>
<sequence length="364" mass="40306">MCVKDEIGEVSEETEKLLSCDATVGKSSSFDNCPMNRSENTIAIDDVNPVTDFVPIIRSGEWSDIGTRSYMEDTHICISDLAKKFGCRSLKGEAISFYGVFDGHGGKDAAHFVRDNLPRVIVEDSDFPLELEKVIVRSYLETDLQFAKTCSPPLTPSSGTTALSAMILGRSLLVANAGDCRAVLSQRGVAIEMSKDHKPSCVNERKRIESLGGFIVDDAYLNGELAVTRALGDWGFEGLKDIDQPSRLLIAEPELKKIMLTKEDEFLLIGSDGIWDVFSNQNAVDFARRQLQEHNDATTCCKELVQEAMKRGAMDNLTIVMVCFHMDPPPARTMQRRRRTISTKGFHTLSDLLKEKVASPTSLE</sequence>
<dbReference type="GO" id="GO:0005634">
    <property type="term" value="C:nucleus"/>
    <property type="evidence" value="ECO:0007669"/>
    <property type="project" value="UniProtKB-ARBA"/>
</dbReference>
<dbReference type="InterPro" id="IPR001932">
    <property type="entry name" value="PPM-type_phosphatase-like_dom"/>
</dbReference>
<dbReference type="PANTHER" id="PTHR13832:SF684">
    <property type="entry name" value="PROTEIN PHOSPHATASE 2C 27-RELATED"/>
    <property type="match status" value="1"/>
</dbReference>
<dbReference type="InterPro" id="IPR015655">
    <property type="entry name" value="PP2C"/>
</dbReference>
<comment type="cofactor">
    <cofactor evidence="2">
        <name>Mg(2+)</name>
        <dbReference type="ChEBI" id="CHEBI:18420"/>
    </cofactor>
</comment>
<comment type="cofactor">
    <cofactor evidence="1">
        <name>Mn(2+)</name>
        <dbReference type="ChEBI" id="CHEBI:29035"/>
    </cofactor>
</comment>